<dbReference type="EMBL" id="CAVNYO010000014">
    <property type="protein sequence ID" value="CAK5262361.1"/>
    <property type="molecule type" value="Genomic_DNA"/>
</dbReference>
<name>A0AAD2JUE7_9AGAR</name>
<proteinExistence type="predicted"/>
<sequence length="37" mass="3946">MAVAIGRGGADVNNDHYDRQPVIVIDTQQLGSGFSED</sequence>
<reference evidence="1" key="1">
    <citation type="submission" date="2023-11" db="EMBL/GenBank/DDBJ databases">
        <authorList>
            <person name="De Vega J J."/>
            <person name="De Vega J J."/>
        </authorList>
    </citation>
    <scope>NUCLEOTIDE SEQUENCE</scope>
</reference>
<evidence type="ECO:0000313" key="1">
    <source>
        <dbReference type="EMBL" id="CAK5262361.1"/>
    </source>
</evidence>
<protein>
    <submittedName>
        <fullName evidence="1">Uncharacterized protein</fullName>
    </submittedName>
</protein>
<dbReference type="AlphaFoldDB" id="A0AAD2JUE7"/>
<comment type="caution">
    <text evidence="1">The sequence shown here is derived from an EMBL/GenBank/DDBJ whole genome shotgun (WGS) entry which is preliminary data.</text>
</comment>
<evidence type="ECO:0000313" key="2">
    <source>
        <dbReference type="Proteomes" id="UP001295794"/>
    </source>
</evidence>
<organism evidence="1 2">
    <name type="scientific">Mycena citricolor</name>
    <dbReference type="NCBI Taxonomy" id="2018698"/>
    <lineage>
        <taxon>Eukaryota</taxon>
        <taxon>Fungi</taxon>
        <taxon>Dikarya</taxon>
        <taxon>Basidiomycota</taxon>
        <taxon>Agaricomycotina</taxon>
        <taxon>Agaricomycetes</taxon>
        <taxon>Agaricomycetidae</taxon>
        <taxon>Agaricales</taxon>
        <taxon>Marasmiineae</taxon>
        <taxon>Mycenaceae</taxon>
        <taxon>Mycena</taxon>
    </lineage>
</organism>
<keyword evidence="2" id="KW-1185">Reference proteome</keyword>
<gene>
    <name evidence="1" type="ORF">MYCIT1_LOCUS1004</name>
</gene>
<dbReference type="Proteomes" id="UP001295794">
    <property type="component" value="Unassembled WGS sequence"/>
</dbReference>
<accession>A0AAD2JUE7</accession>